<dbReference type="RefSeq" id="WP_173830211.1">
    <property type="nucleotide sequence ID" value="NZ_JAAITQ010000025.1"/>
</dbReference>
<dbReference type="EMBL" id="JAAITQ010000025">
    <property type="protein sequence ID" value="NSE17199.1"/>
    <property type="molecule type" value="Genomic_DNA"/>
</dbReference>
<proteinExistence type="predicted"/>
<gene>
    <name evidence="1" type="ORF">G5B05_12450</name>
</gene>
<keyword evidence="2" id="KW-1185">Reference proteome</keyword>
<name>A0ABX2GG49_9FIRM</name>
<comment type="caution">
    <text evidence="1">The sequence shown here is derived from an EMBL/GenBank/DDBJ whole genome shotgun (WGS) entry which is preliminary data.</text>
</comment>
<dbReference type="Proteomes" id="UP000768180">
    <property type="component" value="Unassembled WGS sequence"/>
</dbReference>
<evidence type="ECO:0000313" key="1">
    <source>
        <dbReference type="EMBL" id="NSE17199.1"/>
    </source>
</evidence>
<sequence>MKLTKELFHDVVAFVFSEPGAMGCAGTIRFLRANGQSFFIDYLEGNTWSLLKETFSGVKEAVFNGPNPLTPYVANVFALGGSPDDPKPKNAEGWHEIAFDCGNHMSVRREYARGFINLFAGKEPTEIILDGFDIIRKEKALGRLEEFADAYHKQELWDQEFTKRLAKWHASADYQEKVDKANGEGGMERVLQMLKEEYGFEVTAFEIKQYAFRKMGYL</sequence>
<evidence type="ECO:0000313" key="2">
    <source>
        <dbReference type="Proteomes" id="UP000768180"/>
    </source>
</evidence>
<accession>A0ABX2GG49</accession>
<organism evidence="1 2">
    <name type="scientific">Fusicatenibacter saccharivorans</name>
    <dbReference type="NCBI Taxonomy" id="1150298"/>
    <lineage>
        <taxon>Bacteria</taxon>
        <taxon>Bacillati</taxon>
        <taxon>Bacillota</taxon>
        <taxon>Clostridia</taxon>
        <taxon>Lachnospirales</taxon>
        <taxon>Lachnospiraceae</taxon>
        <taxon>Fusicatenibacter</taxon>
    </lineage>
</organism>
<reference evidence="1 2" key="1">
    <citation type="journal article" date="2020" name="Cell Host Microbe">
        <title>Functional and Genomic Variation between Human-Derived Isolates of Lachnospiraceae Reveals Inter- and Intra-Species Diversity.</title>
        <authorList>
            <person name="Sorbara M.T."/>
            <person name="Littmann E.R."/>
            <person name="Fontana E."/>
            <person name="Moody T.U."/>
            <person name="Kohout C.E."/>
            <person name="Gjonbalaj M."/>
            <person name="Eaton V."/>
            <person name="Seok R."/>
            <person name="Leiner I.M."/>
            <person name="Pamer E.G."/>
        </authorList>
    </citation>
    <scope>NUCLEOTIDE SEQUENCE [LARGE SCALE GENOMIC DNA]</scope>
    <source>
        <strain evidence="1 2">MSK.14.54</strain>
    </source>
</reference>
<protein>
    <submittedName>
        <fullName evidence="1">Uncharacterized protein</fullName>
    </submittedName>
</protein>